<organism evidence="4 5">
    <name type="scientific">Trapa incisa</name>
    <dbReference type="NCBI Taxonomy" id="236973"/>
    <lineage>
        <taxon>Eukaryota</taxon>
        <taxon>Viridiplantae</taxon>
        <taxon>Streptophyta</taxon>
        <taxon>Embryophyta</taxon>
        <taxon>Tracheophyta</taxon>
        <taxon>Spermatophyta</taxon>
        <taxon>Magnoliopsida</taxon>
        <taxon>eudicotyledons</taxon>
        <taxon>Gunneridae</taxon>
        <taxon>Pentapetalae</taxon>
        <taxon>rosids</taxon>
        <taxon>malvids</taxon>
        <taxon>Myrtales</taxon>
        <taxon>Lythraceae</taxon>
        <taxon>Trapa</taxon>
    </lineage>
</organism>
<sequence length="340" mass="38031">MSLRGMLSPYALNCKSAVAVAGASVRSFCSSYPNPDPFVIPDEPTSDHYDGLVNSVGRDGDFDALHRLLNKRIKDGCFNTARTFRFLDESSLPVLDELLCTVARLDAGITRKNAFDSLISRLCRIRHVDSAMRVVAAMLLDDAREVNAVTLHPIVNQLTRMKEFDRAWRLVEEARRMGVQPDLTVYNYFLTAHAAGGDISETIKMLERMDEEGMGADTRTYDAMVLAACRAGRPEGALALIRGMVDEGIPAMYSTHVHVINALLRQGHNSEAIEFVRAFSGRDDKLDSENFGILAYKFIKRKQFVEAKLVMETMESRDLRIGDKLKSLYDKIRKTGEGNK</sequence>
<feature type="repeat" description="PPR" evidence="3">
    <location>
        <begin position="217"/>
        <end position="251"/>
    </location>
</feature>
<dbReference type="InterPro" id="IPR050667">
    <property type="entry name" value="PPR-containing_protein"/>
</dbReference>
<dbReference type="PROSITE" id="PS51375">
    <property type="entry name" value="PPR"/>
    <property type="match status" value="3"/>
</dbReference>
<evidence type="ECO:0008006" key="6">
    <source>
        <dbReference type="Google" id="ProtNLM"/>
    </source>
</evidence>
<keyword evidence="2" id="KW-0677">Repeat</keyword>
<dbReference type="EMBL" id="JAXIOK010000014">
    <property type="protein sequence ID" value="KAK4756036.1"/>
    <property type="molecule type" value="Genomic_DNA"/>
</dbReference>
<proteinExistence type="inferred from homology"/>
<comment type="caution">
    <text evidence="4">The sequence shown here is derived from an EMBL/GenBank/DDBJ whole genome shotgun (WGS) entry which is preliminary data.</text>
</comment>
<dbReference type="Proteomes" id="UP001345219">
    <property type="component" value="Chromosome 8"/>
</dbReference>
<dbReference type="PANTHER" id="PTHR47939">
    <property type="entry name" value="MEMBRANE-ASSOCIATED SALT-INDUCIBLE PROTEIN-LIKE"/>
    <property type="match status" value="1"/>
</dbReference>
<dbReference type="Gene3D" id="1.25.40.10">
    <property type="entry name" value="Tetratricopeptide repeat domain"/>
    <property type="match status" value="1"/>
</dbReference>
<dbReference type="AlphaFoldDB" id="A0AAN7JX13"/>
<protein>
    <recommendedName>
        <fullName evidence="6">Pentacotripeptide-repeat region of PRORP domain-containing protein</fullName>
    </recommendedName>
</protein>
<accession>A0AAN7JX13</accession>
<evidence type="ECO:0000313" key="4">
    <source>
        <dbReference type="EMBL" id="KAK4756036.1"/>
    </source>
</evidence>
<name>A0AAN7JX13_9MYRT</name>
<dbReference type="Pfam" id="PF13812">
    <property type="entry name" value="PPR_3"/>
    <property type="match status" value="1"/>
</dbReference>
<evidence type="ECO:0000256" key="2">
    <source>
        <dbReference type="ARBA" id="ARBA00022737"/>
    </source>
</evidence>
<comment type="similarity">
    <text evidence="1">Belongs to the PPR family. P subfamily.</text>
</comment>
<feature type="repeat" description="PPR" evidence="3">
    <location>
        <begin position="147"/>
        <end position="181"/>
    </location>
</feature>
<gene>
    <name evidence="4" type="ORF">SAY87_009793</name>
</gene>
<dbReference type="NCBIfam" id="TIGR00756">
    <property type="entry name" value="PPR"/>
    <property type="match status" value="1"/>
</dbReference>
<evidence type="ECO:0000256" key="1">
    <source>
        <dbReference type="ARBA" id="ARBA00007626"/>
    </source>
</evidence>
<evidence type="ECO:0000313" key="5">
    <source>
        <dbReference type="Proteomes" id="UP001345219"/>
    </source>
</evidence>
<dbReference type="InterPro" id="IPR002885">
    <property type="entry name" value="PPR_rpt"/>
</dbReference>
<dbReference type="PANTHER" id="PTHR47939:SF5">
    <property type="entry name" value="PENTACOTRIPEPTIDE-REPEAT REGION OF PRORP DOMAIN-CONTAINING PROTEIN"/>
    <property type="match status" value="1"/>
</dbReference>
<reference evidence="4 5" key="1">
    <citation type="journal article" date="2023" name="Hortic Res">
        <title>Pangenome of water caltrop reveals structural variations and asymmetric subgenome divergence after allopolyploidization.</title>
        <authorList>
            <person name="Zhang X."/>
            <person name="Chen Y."/>
            <person name="Wang L."/>
            <person name="Yuan Y."/>
            <person name="Fang M."/>
            <person name="Shi L."/>
            <person name="Lu R."/>
            <person name="Comes H.P."/>
            <person name="Ma Y."/>
            <person name="Chen Y."/>
            <person name="Huang G."/>
            <person name="Zhou Y."/>
            <person name="Zheng Z."/>
            <person name="Qiu Y."/>
        </authorList>
    </citation>
    <scope>NUCLEOTIDE SEQUENCE [LARGE SCALE GENOMIC DNA]</scope>
    <source>
        <tissue evidence="4">Roots</tissue>
    </source>
</reference>
<evidence type="ECO:0000256" key="3">
    <source>
        <dbReference type="PROSITE-ProRule" id="PRU00708"/>
    </source>
</evidence>
<dbReference type="InterPro" id="IPR011990">
    <property type="entry name" value="TPR-like_helical_dom_sf"/>
</dbReference>
<feature type="repeat" description="PPR" evidence="3">
    <location>
        <begin position="182"/>
        <end position="216"/>
    </location>
</feature>
<keyword evidence="5" id="KW-1185">Reference proteome</keyword>